<gene>
    <name evidence="1" type="ORF">GOODEAATRI_002128</name>
</gene>
<proteinExistence type="predicted"/>
<sequence>LKKEMVQSTSALDKEPVELQGKSTVLQRKVLSVRLDEDQTETPISHFHVRESQFSFSIEGSGISFADLFHLVAFYCVSR</sequence>
<evidence type="ECO:0000313" key="1">
    <source>
        <dbReference type="EMBL" id="MEQ2160699.1"/>
    </source>
</evidence>
<reference evidence="1 2" key="1">
    <citation type="submission" date="2021-06" db="EMBL/GenBank/DDBJ databases">
        <authorList>
            <person name="Palmer J.M."/>
        </authorList>
    </citation>
    <scope>NUCLEOTIDE SEQUENCE [LARGE SCALE GENOMIC DNA]</scope>
    <source>
        <strain evidence="1 2">GA_2019</strain>
        <tissue evidence="1">Muscle</tissue>
    </source>
</reference>
<dbReference type="Proteomes" id="UP001476798">
    <property type="component" value="Unassembled WGS sequence"/>
</dbReference>
<organism evidence="1 2">
    <name type="scientific">Goodea atripinnis</name>
    <dbReference type="NCBI Taxonomy" id="208336"/>
    <lineage>
        <taxon>Eukaryota</taxon>
        <taxon>Metazoa</taxon>
        <taxon>Chordata</taxon>
        <taxon>Craniata</taxon>
        <taxon>Vertebrata</taxon>
        <taxon>Euteleostomi</taxon>
        <taxon>Actinopterygii</taxon>
        <taxon>Neopterygii</taxon>
        <taxon>Teleostei</taxon>
        <taxon>Neoteleostei</taxon>
        <taxon>Acanthomorphata</taxon>
        <taxon>Ovalentaria</taxon>
        <taxon>Atherinomorphae</taxon>
        <taxon>Cyprinodontiformes</taxon>
        <taxon>Goodeidae</taxon>
        <taxon>Goodea</taxon>
    </lineage>
</organism>
<accession>A0ABV0MNM3</accession>
<evidence type="ECO:0000313" key="2">
    <source>
        <dbReference type="Proteomes" id="UP001476798"/>
    </source>
</evidence>
<protein>
    <submittedName>
        <fullName evidence="1">Uncharacterized protein</fullName>
    </submittedName>
</protein>
<comment type="caution">
    <text evidence="1">The sequence shown here is derived from an EMBL/GenBank/DDBJ whole genome shotgun (WGS) entry which is preliminary data.</text>
</comment>
<dbReference type="SUPFAM" id="SSF55550">
    <property type="entry name" value="SH2 domain"/>
    <property type="match status" value="1"/>
</dbReference>
<keyword evidence="2" id="KW-1185">Reference proteome</keyword>
<dbReference type="EMBL" id="JAHRIO010010069">
    <property type="protein sequence ID" value="MEQ2160699.1"/>
    <property type="molecule type" value="Genomic_DNA"/>
</dbReference>
<name>A0ABV0MNM3_9TELE</name>
<dbReference type="InterPro" id="IPR036860">
    <property type="entry name" value="SH2_dom_sf"/>
</dbReference>
<feature type="non-terminal residue" evidence="1">
    <location>
        <position position="1"/>
    </location>
</feature>